<dbReference type="GO" id="GO:0061630">
    <property type="term" value="F:ubiquitin protein ligase activity"/>
    <property type="evidence" value="ECO:0007669"/>
    <property type="project" value="UniProtKB-EC"/>
</dbReference>
<evidence type="ECO:0000259" key="10">
    <source>
        <dbReference type="PROSITE" id="PS50089"/>
    </source>
</evidence>
<organism evidence="11 12">
    <name type="scientific">Nepenthes gracilis</name>
    <name type="common">Slender pitcher plant</name>
    <dbReference type="NCBI Taxonomy" id="150966"/>
    <lineage>
        <taxon>Eukaryota</taxon>
        <taxon>Viridiplantae</taxon>
        <taxon>Streptophyta</taxon>
        <taxon>Embryophyta</taxon>
        <taxon>Tracheophyta</taxon>
        <taxon>Spermatophyta</taxon>
        <taxon>Magnoliopsida</taxon>
        <taxon>eudicotyledons</taxon>
        <taxon>Gunneridae</taxon>
        <taxon>Pentapetalae</taxon>
        <taxon>Caryophyllales</taxon>
        <taxon>Nepenthaceae</taxon>
        <taxon>Nepenthes</taxon>
    </lineage>
</organism>
<proteinExistence type="predicted"/>
<keyword evidence="7" id="KW-0862">Zinc</keyword>
<evidence type="ECO:0000256" key="9">
    <source>
        <dbReference type="SAM" id="MobiDB-lite"/>
    </source>
</evidence>
<protein>
    <recommendedName>
        <fullName evidence="2">RING-type E3 ubiquitin transferase</fullName>
        <ecNumber evidence="2">2.3.2.27</ecNumber>
    </recommendedName>
</protein>
<evidence type="ECO:0000256" key="2">
    <source>
        <dbReference type="ARBA" id="ARBA00012483"/>
    </source>
</evidence>
<evidence type="ECO:0000256" key="6">
    <source>
        <dbReference type="ARBA" id="ARBA00022786"/>
    </source>
</evidence>
<evidence type="ECO:0000313" key="12">
    <source>
        <dbReference type="Proteomes" id="UP001279734"/>
    </source>
</evidence>
<comment type="catalytic activity">
    <reaction evidence="1">
        <text>S-ubiquitinyl-[E2 ubiquitin-conjugating enzyme]-L-cysteine + [acceptor protein]-L-lysine = [E2 ubiquitin-conjugating enzyme]-L-cysteine + N(6)-ubiquitinyl-[acceptor protein]-L-lysine.</text>
        <dbReference type="EC" id="2.3.2.27"/>
    </reaction>
</comment>
<keyword evidence="3" id="KW-0808">Transferase</keyword>
<keyword evidence="4" id="KW-0479">Metal-binding</keyword>
<feature type="compositionally biased region" description="Polar residues" evidence="9">
    <location>
        <begin position="66"/>
        <end position="79"/>
    </location>
</feature>
<keyword evidence="12" id="KW-1185">Reference proteome</keyword>
<feature type="domain" description="RING-type" evidence="10">
    <location>
        <begin position="483"/>
        <end position="524"/>
    </location>
</feature>
<dbReference type="InterPro" id="IPR001841">
    <property type="entry name" value="Znf_RING"/>
</dbReference>
<evidence type="ECO:0000256" key="7">
    <source>
        <dbReference type="ARBA" id="ARBA00022833"/>
    </source>
</evidence>
<dbReference type="SUPFAM" id="SSF57850">
    <property type="entry name" value="RING/U-box"/>
    <property type="match status" value="1"/>
</dbReference>
<feature type="compositionally biased region" description="Polar residues" evidence="9">
    <location>
        <begin position="187"/>
        <end position="197"/>
    </location>
</feature>
<dbReference type="AlphaFoldDB" id="A0AAD3XP67"/>
<dbReference type="Proteomes" id="UP001279734">
    <property type="component" value="Unassembled WGS sequence"/>
</dbReference>
<feature type="compositionally biased region" description="Basic and acidic residues" evidence="9">
    <location>
        <begin position="259"/>
        <end position="270"/>
    </location>
</feature>
<dbReference type="EC" id="2.3.2.27" evidence="2"/>
<dbReference type="InterPro" id="IPR013083">
    <property type="entry name" value="Znf_RING/FYVE/PHD"/>
</dbReference>
<dbReference type="SMART" id="SM00184">
    <property type="entry name" value="RING"/>
    <property type="match status" value="1"/>
</dbReference>
<reference evidence="11" key="1">
    <citation type="submission" date="2023-05" db="EMBL/GenBank/DDBJ databases">
        <title>Nepenthes gracilis genome sequencing.</title>
        <authorList>
            <person name="Fukushima K."/>
        </authorList>
    </citation>
    <scope>NUCLEOTIDE SEQUENCE</scope>
    <source>
        <strain evidence="11">SING2019-196</strain>
    </source>
</reference>
<feature type="compositionally biased region" description="Polar residues" evidence="9">
    <location>
        <begin position="152"/>
        <end position="161"/>
    </location>
</feature>
<evidence type="ECO:0000256" key="4">
    <source>
        <dbReference type="ARBA" id="ARBA00022723"/>
    </source>
</evidence>
<dbReference type="GO" id="GO:0008270">
    <property type="term" value="F:zinc ion binding"/>
    <property type="evidence" value="ECO:0007669"/>
    <property type="project" value="UniProtKB-KW"/>
</dbReference>
<dbReference type="InterPro" id="IPR045191">
    <property type="entry name" value="MBR1/2-like"/>
</dbReference>
<dbReference type="Gene3D" id="3.30.40.10">
    <property type="entry name" value="Zinc/RING finger domain, C3HC4 (zinc finger)"/>
    <property type="match status" value="1"/>
</dbReference>
<evidence type="ECO:0000313" key="11">
    <source>
        <dbReference type="EMBL" id="GMH11818.1"/>
    </source>
</evidence>
<name>A0AAD3XP67_NEPGR</name>
<sequence>MTNQMCRKKKSLCRAEEFMDRDMDEYTSRIERRYLVSRKGSSIVLRDSTDNNDGNAQICSRTGCSSKLKSTKNAHNGSSENDKSSRNSLRPSASGKEIINVSSPRKSCSNSRKKISQLETDSETSSLLDESEVSETILAHGNSPINLHPKPSTETASSSSVPHGRHGKKIAQSFGLGDQANNVPLGSSISKCTNQGARNGKGTAGYSSSESSLGRKRDMGRKRTGEAESSLSVRGKKISGSLLDNVRSNKPNRGISISDSRRGRNLNHERDNDVVSVRNLWSARARISGSEQENGNRLIFTESPILAPLLSQPDLPFDANGQSSEDQFSVQASLNCINSSSCPGSGIENIRSSMPVGAYEDNIAHSYMNRDSLRRNLDGIAEVLLALDRIEQDEELTYEQLLFLETNLFLGGLGFLDQHRDMRLDIDNMSYEELLALEEKMGTVSTALTEEELEKCLRRSIYQTPTPEVRTMGCKEDNDDIKCSICQEEYVAGEEVGVLGCNHRYHVDCIHQWLWLKNWCPICKASAAPSPSTTPS</sequence>
<dbReference type="FunFam" id="3.30.40.10:FF:000504">
    <property type="entry name" value="E3 ubiquitin-protein ligase arkadia"/>
    <property type="match status" value="1"/>
</dbReference>
<feature type="region of interest" description="Disordered" evidence="9">
    <location>
        <begin position="187"/>
        <end position="270"/>
    </location>
</feature>
<dbReference type="PANTHER" id="PTHR22937:SF136">
    <property type="entry name" value="RING-TYPE E3 UBIQUITIN TRANSFERASE"/>
    <property type="match status" value="1"/>
</dbReference>
<feature type="compositionally biased region" description="Polar residues" evidence="9">
    <location>
        <begin position="100"/>
        <end position="110"/>
    </location>
</feature>
<evidence type="ECO:0000256" key="5">
    <source>
        <dbReference type="ARBA" id="ARBA00022771"/>
    </source>
</evidence>
<dbReference type="PROSITE" id="PS50089">
    <property type="entry name" value="ZF_RING_2"/>
    <property type="match status" value="1"/>
</dbReference>
<feature type="region of interest" description="Disordered" evidence="9">
    <location>
        <begin position="66"/>
        <end position="168"/>
    </location>
</feature>
<keyword evidence="5 8" id="KW-0863">Zinc-finger</keyword>
<evidence type="ECO:0000256" key="1">
    <source>
        <dbReference type="ARBA" id="ARBA00000900"/>
    </source>
</evidence>
<dbReference type="Pfam" id="PF13639">
    <property type="entry name" value="zf-RING_2"/>
    <property type="match status" value="1"/>
</dbReference>
<gene>
    <name evidence="11" type="ORF">Nepgr_013659</name>
</gene>
<feature type="compositionally biased region" description="Basic and acidic residues" evidence="9">
    <location>
        <begin position="213"/>
        <end position="226"/>
    </location>
</feature>
<dbReference type="PANTHER" id="PTHR22937">
    <property type="entry name" value="E3 UBIQUITIN-PROTEIN LIGASE RNF165"/>
    <property type="match status" value="1"/>
</dbReference>
<accession>A0AAD3XP67</accession>
<dbReference type="EMBL" id="BSYO01000011">
    <property type="protein sequence ID" value="GMH11818.1"/>
    <property type="molecule type" value="Genomic_DNA"/>
</dbReference>
<evidence type="ECO:0000256" key="3">
    <source>
        <dbReference type="ARBA" id="ARBA00022679"/>
    </source>
</evidence>
<evidence type="ECO:0000256" key="8">
    <source>
        <dbReference type="PROSITE-ProRule" id="PRU00175"/>
    </source>
</evidence>
<keyword evidence="6" id="KW-0833">Ubl conjugation pathway</keyword>
<comment type="caution">
    <text evidence="11">The sequence shown here is derived from an EMBL/GenBank/DDBJ whole genome shotgun (WGS) entry which is preliminary data.</text>
</comment>